<reference evidence="4 5" key="1">
    <citation type="submission" date="2020-04" db="EMBL/GenBank/DDBJ databases">
        <title>Knoellia sp. isolate from air conditioner.</title>
        <authorList>
            <person name="Chea S."/>
            <person name="Kim D.-U."/>
        </authorList>
    </citation>
    <scope>NUCLEOTIDE SEQUENCE [LARGE SCALE GENOMIC DNA]</scope>
    <source>
        <strain evidence="4 5">DB2414S</strain>
    </source>
</reference>
<dbReference type="EMBL" id="JABEPQ010000002">
    <property type="protein sequence ID" value="NNM46066.1"/>
    <property type="molecule type" value="Genomic_DNA"/>
</dbReference>
<keyword evidence="2" id="KW-1133">Transmembrane helix</keyword>
<keyword evidence="2" id="KW-0812">Transmembrane</keyword>
<gene>
    <name evidence="4" type="ORF">HJG52_08595</name>
</gene>
<feature type="chain" id="PRO_5032942149" description="Peptidase" evidence="3">
    <location>
        <begin position="35"/>
        <end position="573"/>
    </location>
</feature>
<feature type="compositionally biased region" description="Gly residues" evidence="1">
    <location>
        <begin position="515"/>
        <end position="524"/>
    </location>
</feature>
<dbReference type="InterPro" id="IPR008930">
    <property type="entry name" value="Terpenoid_cyclase/PrenylTrfase"/>
</dbReference>
<proteinExistence type="predicted"/>
<organism evidence="4 5">
    <name type="scientific">Knoellia koreensis</name>
    <dbReference type="NCBI Taxonomy" id="2730921"/>
    <lineage>
        <taxon>Bacteria</taxon>
        <taxon>Bacillati</taxon>
        <taxon>Actinomycetota</taxon>
        <taxon>Actinomycetes</taxon>
        <taxon>Micrococcales</taxon>
        <taxon>Intrasporangiaceae</taxon>
        <taxon>Knoellia</taxon>
    </lineage>
</organism>
<evidence type="ECO:0000313" key="5">
    <source>
        <dbReference type="Proteomes" id="UP000588586"/>
    </source>
</evidence>
<feature type="transmembrane region" description="Helical" evidence="2">
    <location>
        <begin position="545"/>
        <end position="566"/>
    </location>
</feature>
<evidence type="ECO:0000313" key="4">
    <source>
        <dbReference type="EMBL" id="NNM46066.1"/>
    </source>
</evidence>
<feature type="compositionally biased region" description="Low complexity" evidence="1">
    <location>
        <begin position="479"/>
        <end position="513"/>
    </location>
</feature>
<feature type="region of interest" description="Disordered" evidence="1">
    <location>
        <begin position="479"/>
        <end position="530"/>
    </location>
</feature>
<evidence type="ECO:0000256" key="3">
    <source>
        <dbReference type="SAM" id="SignalP"/>
    </source>
</evidence>
<dbReference type="RefSeq" id="WP_171243216.1">
    <property type="nucleotide sequence ID" value="NZ_JABEPQ010000002.1"/>
</dbReference>
<evidence type="ECO:0008006" key="6">
    <source>
        <dbReference type="Google" id="ProtNLM"/>
    </source>
</evidence>
<dbReference type="AlphaFoldDB" id="A0A849H8K8"/>
<feature type="signal peptide" evidence="3">
    <location>
        <begin position="1"/>
        <end position="34"/>
    </location>
</feature>
<dbReference type="Gene3D" id="1.50.10.20">
    <property type="match status" value="1"/>
</dbReference>
<sequence>MHRTSRTTLRSARPAAVAALAVGLALLVPGSALAGTTAPTPVTTTTAPAPTETTSPTTGTGSTGSTTTATGGTGTGTGSGSTTTTSDSSTTGTPSSSPKSTSSPSSPSSSSSSTSAPSPRLVPGGNAQRYGMAAAAGPATSTDPTLVAAHYLVQELVRGEHHFSTVVDGVGTFADYGVTADAVLALDAAGAGQTEATATTSYLAEHAVDYIGFGDKTEVAAGPVAKLLLVASAQGVDPRAFGGYDLVATLESLAKPNGKYADQSKYGDYSNLFSQSLAIMALDRAGRPVPAQAVSFLRAQQCPGGGFRLFYPATGDQGAPCTDATAADPDATAMAVQALIAVASTSDSGAAAGLDYLASRQGADGGIGGGGPQTQRNANTTGLAGQAFLAGGRKAQARLAAEFLGNLQYDCSFPSTLRGGIAYDQTAFGAQKAAGSKAEPADQDRRSTTQAILALAGTPLYAVSATGADANAPALTCAAPTTSTSGTPSTSSSSSSSTSSSTDGTSTTAAPGEPGEPGAGGSGDAGNQPVASSTPAGLAFTGANLAVTLALAVLLLAAGAAAIAVARRKGSHA</sequence>
<evidence type="ECO:0000256" key="2">
    <source>
        <dbReference type="SAM" id="Phobius"/>
    </source>
</evidence>
<keyword evidence="3" id="KW-0732">Signal</keyword>
<comment type="caution">
    <text evidence="4">The sequence shown here is derived from an EMBL/GenBank/DDBJ whole genome shotgun (WGS) entry which is preliminary data.</text>
</comment>
<dbReference type="Proteomes" id="UP000588586">
    <property type="component" value="Unassembled WGS sequence"/>
</dbReference>
<feature type="compositionally biased region" description="Low complexity" evidence="1">
    <location>
        <begin position="33"/>
        <end position="70"/>
    </location>
</feature>
<dbReference type="SUPFAM" id="SSF48239">
    <property type="entry name" value="Terpenoid cyclases/Protein prenyltransferases"/>
    <property type="match status" value="1"/>
</dbReference>
<accession>A0A849H8K8</accession>
<keyword evidence="5" id="KW-1185">Reference proteome</keyword>
<name>A0A849H8K8_9MICO</name>
<keyword evidence="2" id="KW-0472">Membrane</keyword>
<protein>
    <recommendedName>
        <fullName evidence="6">Peptidase</fullName>
    </recommendedName>
</protein>
<feature type="region of interest" description="Disordered" evidence="1">
    <location>
        <begin position="33"/>
        <end position="127"/>
    </location>
</feature>
<feature type="compositionally biased region" description="Low complexity" evidence="1">
    <location>
        <begin position="80"/>
        <end position="119"/>
    </location>
</feature>
<evidence type="ECO:0000256" key="1">
    <source>
        <dbReference type="SAM" id="MobiDB-lite"/>
    </source>
</evidence>